<comment type="caution">
    <text evidence="1">The sequence shown here is derived from an EMBL/GenBank/DDBJ whole genome shotgun (WGS) entry which is preliminary data.</text>
</comment>
<gene>
    <name evidence="1" type="ORF">PENTCL1PPCAC_3941</name>
    <name evidence="2" type="ORF">PENTCL1PPCAC_3942</name>
</gene>
<keyword evidence="3" id="KW-1185">Reference proteome</keyword>
<evidence type="ECO:0000313" key="1">
    <source>
        <dbReference type="EMBL" id="GMS81766.1"/>
    </source>
</evidence>
<feature type="non-terminal residue" evidence="1">
    <location>
        <position position="1"/>
    </location>
</feature>
<evidence type="ECO:0000313" key="2">
    <source>
        <dbReference type="EMBL" id="GMS81767.1"/>
    </source>
</evidence>
<dbReference type="EMBL" id="BTSX01000001">
    <property type="protein sequence ID" value="GMS81767.1"/>
    <property type="molecule type" value="Genomic_DNA"/>
</dbReference>
<organism evidence="1 3">
    <name type="scientific">Pristionchus entomophagus</name>
    <dbReference type="NCBI Taxonomy" id="358040"/>
    <lineage>
        <taxon>Eukaryota</taxon>
        <taxon>Metazoa</taxon>
        <taxon>Ecdysozoa</taxon>
        <taxon>Nematoda</taxon>
        <taxon>Chromadorea</taxon>
        <taxon>Rhabditida</taxon>
        <taxon>Rhabditina</taxon>
        <taxon>Diplogasteromorpha</taxon>
        <taxon>Diplogasteroidea</taxon>
        <taxon>Neodiplogasteridae</taxon>
        <taxon>Pristionchus</taxon>
    </lineage>
</organism>
<dbReference type="AlphaFoldDB" id="A0AAV5SEJ0"/>
<proteinExistence type="predicted"/>
<dbReference type="EMBL" id="BTSX01000001">
    <property type="protein sequence ID" value="GMS81766.1"/>
    <property type="molecule type" value="Genomic_DNA"/>
</dbReference>
<evidence type="ECO:0000313" key="3">
    <source>
        <dbReference type="Proteomes" id="UP001432027"/>
    </source>
</evidence>
<sequence length="64" mass="7305">FQMATFFLNVAEHHYNPRAPSMTLENLSNYEKMIIQRDLLMFSSNIINCATIKAGLSERIVLTG</sequence>
<name>A0AAV5SEJ0_9BILA</name>
<accession>A0AAV5SEJ0</accession>
<reference evidence="1" key="1">
    <citation type="submission" date="2023-10" db="EMBL/GenBank/DDBJ databases">
        <title>Genome assembly of Pristionchus species.</title>
        <authorList>
            <person name="Yoshida K."/>
            <person name="Sommer R.J."/>
        </authorList>
    </citation>
    <scope>NUCLEOTIDE SEQUENCE</scope>
    <source>
        <strain evidence="1">RS0144</strain>
    </source>
</reference>
<protein>
    <submittedName>
        <fullName evidence="1">Uncharacterized protein</fullName>
    </submittedName>
</protein>
<dbReference type="Proteomes" id="UP001432027">
    <property type="component" value="Unassembled WGS sequence"/>
</dbReference>